<name>A0A834FEU8_ORYME</name>
<protein>
    <submittedName>
        <fullName evidence="1">Uncharacterized protein</fullName>
    </submittedName>
</protein>
<evidence type="ECO:0000313" key="2">
    <source>
        <dbReference type="Proteomes" id="UP000646548"/>
    </source>
</evidence>
<sequence>MCFNYNTNNSKLKEVVFSSCTFRSLKNKHVQTVELVKCLFILHYSTTSIKQIKTYQNRKELRQLEKKKNILFSFELYEKQSLGLIVRSHPCEEKPFHQMFEAQLNGSASTRMLSHQHKMRT</sequence>
<accession>A0A834FEU8</accession>
<comment type="caution">
    <text evidence="1">The sequence shown here is derived from an EMBL/GenBank/DDBJ whole genome shotgun (WGS) entry which is preliminary data.</text>
</comment>
<dbReference type="Proteomes" id="UP000646548">
    <property type="component" value="Unassembled WGS sequence"/>
</dbReference>
<proteinExistence type="predicted"/>
<organism evidence="1 2">
    <name type="scientific">Oryzias melastigma</name>
    <name type="common">Marine medaka</name>
    <dbReference type="NCBI Taxonomy" id="30732"/>
    <lineage>
        <taxon>Eukaryota</taxon>
        <taxon>Metazoa</taxon>
        <taxon>Chordata</taxon>
        <taxon>Craniata</taxon>
        <taxon>Vertebrata</taxon>
        <taxon>Euteleostomi</taxon>
        <taxon>Actinopterygii</taxon>
        <taxon>Neopterygii</taxon>
        <taxon>Teleostei</taxon>
        <taxon>Neoteleostei</taxon>
        <taxon>Acanthomorphata</taxon>
        <taxon>Ovalentaria</taxon>
        <taxon>Atherinomorphae</taxon>
        <taxon>Beloniformes</taxon>
        <taxon>Adrianichthyidae</taxon>
        <taxon>Oryziinae</taxon>
        <taxon>Oryzias</taxon>
    </lineage>
</organism>
<evidence type="ECO:0000313" key="1">
    <source>
        <dbReference type="EMBL" id="KAF6732156.1"/>
    </source>
</evidence>
<gene>
    <name evidence="1" type="ORF">FQA47_017942</name>
</gene>
<dbReference type="AlphaFoldDB" id="A0A834FEU8"/>
<dbReference type="EMBL" id="WKFB01000197">
    <property type="protein sequence ID" value="KAF6732156.1"/>
    <property type="molecule type" value="Genomic_DNA"/>
</dbReference>
<reference evidence="1" key="1">
    <citation type="journal article" name="BMC Genomics">
        <title>Long-read sequencing and de novo genome assembly of marine medaka (Oryzias melastigma).</title>
        <authorList>
            <person name="Liang P."/>
            <person name="Saqib H.S.A."/>
            <person name="Ni X."/>
            <person name="Shen Y."/>
        </authorList>
    </citation>
    <scope>NUCLEOTIDE SEQUENCE</scope>
    <source>
        <strain evidence="1">Bigg-433</strain>
    </source>
</reference>